<comment type="cofactor">
    <cofactor evidence="1 3">
        <name>pyridoxal 5'-phosphate</name>
        <dbReference type="ChEBI" id="CHEBI:597326"/>
    </cofactor>
</comment>
<evidence type="ECO:0000256" key="3">
    <source>
        <dbReference type="RuleBase" id="RU000481"/>
    </source>
</evidence>
<organism evidence="5 6">
    <name type="scientific">Methanochimaera problematica</name>
    <dbReference type="NCBI Taxonomy" id="2609417"/>
    <lineage>
        <taxon>Archaea</taxon>
        <taxon>Methanobacteriati</taxon>
        <taxon>Methanobacteriota</taxon>
        <taxon>Stenosarchaea group</taxon>
        <taxon>Methanomicrobia</taxon>
        <taxon>Methanomicrobiales</taxon>
        <taxon>Methanomicrobiaceae</taxon>
        <taxon>Methanochimaera</taxon>
    </lineage>
</organism>
<dbReference type="InterPro" id="IPR015421">
    <property type="entry name" value="PyrdxlP-dep_Trfase_major"/>
</dbReference>
<accession>A0AA97FBT1</accession>
<sequence>MHLKLIYSKKELYFLKSVFLSKVEHGGASQLCYAKHCKDVLDFSASLNPYPPDISWIPDMKLLLEYPDDSYYNLKKAIANTFGCPPEAVCVGNGSIEVIRTYFYATIEKNDFVRIDPHTFGEYSLSVQLAGGRCTVLDDVDSRVRIICNPNNPTGSILSSSELIEIARSLEESGKLLFIDEAFIDLADERQSMINKGISNVFVSRSLTKSFAVPGLRIGFGVGNPELIEKMEVIRPPWSVNAFAEDFAIKALENLDLLEKSCELIKKEKIWLYEQFERIGINYVPSAANYILLNIGADASLFSKKMLDKNIFVRDCTSFGLPRSIRVAVRTREENLILVEALEKCFQ</sequence>
<dbReference type="EC" id="2.6.1.-" evidence="3"/>
<dbReference type="Pfam" id="PF00155">
    <property type="entry name" value="Aminotran_1_2"/>
    <property type="match status" value="1"/>
</dbReference>
<dbReference type="Gene3D" id="3.40.640.10">
    <property type="entry name" value="Type I PLP-dependent aspartate aminotransferase-like (Major domain)"/>
    <property type="match status" value="1"/>
</dbReference>
<dbReference type="AlphaFoldDB" id="A0AA97FBT1"/>
<evidence type="ECO:0000256" key="1">
    <source>
        <dbReference type="ARBA" id="ARBA00001933"/>
    </source>
</evidence>
<dbReference type="InterPro" id="IPR015422">
    <property type="entry name" value="PyrdxlP-dep_Trfase_small"/>
</dbReference>
<gene>
    <name evidence="5" type="ORF">F1737_04275</name>
</gene>
<keyword evidence="2" id="KW-0663">Pyridoxal phosphate</keyword>
<evidence type="ECO:0000256" key="2">
    <source>
        <dbReference type="ARBA" id="ARBA00022898"/>
    </source>
</evidence>
<dbReference type="PROSITE" id="PS00105">
    <property type="entry name" value="AA_TRANSFER_CLASS_1"/>
    <property type="match status" value="1"/>
</dbReference>
<evidence type="ECO:0000259" key="4">
    <source>
        <dbReference type="Pfam" id="PF00155"/>
    </source>
</evidence>
<dbReference type="SUPFAM" id="SSF53383">
    <property type="entry name" value="PLP-dependent transferases"/>
    <property type="match status" value="1"/>
</dbReference>
<dbReference type="Proteomes" id="UP001301797">
    <property type="component" value="Chromosome"/>
</dbReference>
<dbReference type="GO" id="GO:0030170">
    <property type="term" value="F:pyridoxal phosphate binding"/>
    <property type="evidence" value="ECO:0007669"/>
    <property type="project" value="InterPro"/>
</dbReference>
<reference evidence="5 6" key="1">
    <citation type="submission" date="2019-09" db="EMBL/GenBank/DDBJ databases">
        <title>The complete genome of Methanoplanus sp. FWC-SCC4.</title>
        <authorList>
            <person name="Chen S.-C."/>
            <person name="Zhou Y.-Z."/>
            <person name="Lai M.-C."/>
        </authorList>
    </citation>
    <scope>NUCLEOTIDE SEQUENCE [LARGE SCALE GENOMIC DNA]</scope>
    <source>
        <strain evidence="5 6">FWC-SCC4</strain>
    </source>
</reference>
<evidence type="ECO:0000313" key="6">
    <source>
        <dbReference type="Proteomes" id="UP001301797"/>
    </source>
</evidence>
<comment type="similarity">
    <text evidence="3">Belongs to the class-I pyridoxal-phosphate-dependent aminotransferase family.</text>
</comment>
<keyword evidence="6" id="KW-1185">Reference proteome</keyword>
<dbReference type="InterPro" id="IPR004838">
    <property type="entry name" value="NHTrfase_class1_PyrdxlP-BS"/>
</dbReference>
<feature type="domain" description="Aminotransferase class I/classII large" evidence="4">
    <location>
        <begin position="41"/>
        <end position="342"/>
    </location>
</feature>
<name>A0AA97FBT1_9EURY</name>
<dbReference type="GO" id="GO:0008483">
    <property type="term" value="F:transaminase activity"/>
    <property type="evidence" value="ECO:0007669"/>
    <property type="project" value="UniProtKB-KW"/>
</dbReference>
<dbReference type="PANTHER" id="PTHR42885">
    <property type="entry name" value="HISTIDINOL-PHOSPHATE AMINOTRANSFERASE-RELATED"/>
    <property type="match status" value="1"/>
</dbReference>
<keyword evidence="3" id="KW-0808">Transferase</keyword>
<dbReference type="PANTHER" id="PTHR42885:SF1">
    <property type="entry name" value="THREONINE-PHOSPHATE DECARBOXYLASE"/>
    <property type="match status" value="1"/>
</dbReference>
<dbReference type="EMBL" id="CP043875">
    <property type="protein sequence ID" value="WOF15972.1"/>
    <property type="molecule type" value="Genomic_DNA"/>
</dbReference>
<keyword evidence="3 5" id="KW-0032">Aminotransferase</keyword>
<dbReference type="InterPro" id="IPR004839">
    <property type="entry name" value="Aminotransferase_I/II_large"/>
</dbReference>
<dbReference type="InterPro" id="IPR015424">
    <property type="entry name" value="PyrdxlP-dep_Trfase"/>
</dbReference>
<proteinExistence type="inferred from homology"/>
<dbReference type="Gene3D" id="3.90.1150.10">
    <property type="entry name" value="Aspartate Aminotransferase, domain 1"/>
    <property type="match status" value="1"/>
</dbReference>
<protein>
    <recommendedName>
        <fullName evidence="3">Aminotransferase</fullName>
        <ecNumber evidence="3">2.6.1.-</ecNumber>
    </recommendedName>
</protein>
<evidence type="ECO:0000313" key="5">
    <source>
        <dbReference type="EMBL" id="WOF15972.1"/>
    </source>
</evidence>
<dbReference type="KEGG" id="mefw:F1737_04275"/>
<dbReference type="CDD" id="cd00609">
    <property type="entry name" value="AAT_like"/>
    <property type="match status" value="1"/>
</dbReference>